<comment type="similarity">
    <text evidence="1">Belongs to the DeSI family.</text>
</comment>
<proteinExistence type="inferred from homology"/>
<dbReference type="InterPro" id="IPR008580">
    <property type="entry name" value="PPPDE_dom"/>
</dbReference>
<gene>
    <name evidence="5" type="ORF">M9Y10_008963</name>
</gene>
<evidence type="ECO:0000259" key="4">
    <source>
        <dbReference type="PROSITE" id="PS51858"/>
    </source>
</evidence>
<name>A0ABR2J0J9_9EUKA</name>
<dbReference type="SMART" id="SM01179">
    <property type="entry name" value="DUF862"/>
    <property type="match status" value="1"/>
</dbReference>
<dbReference type="InterPro" id="IPR042266">
    <property type="entry name" value="PPPDE_sf"/>
</dbReference>
<evidence type="ECO:0000256" key="1">
    <source>
        <dbReference type="ARBA" id="ARBA00008140"/>
    </source>
</evidence>
<evidence type="ECO:0000313" key="6">
    <source>
        <dbReference type="Proteomes" id="UP001470230"/>
    </source>
</evidence>
<evidence type="ECO:0000256" key="2">
    <source>
        <dbReference type="ARBA" id="ARBA00022670"/>
    </source>
</evidence>
<reference evidence="5 6" key="1">
    <citation type="submission" date="2024-04" db="EMBL/GenBank/DDBJ databases">
        <title>Tritrichomonas musculus Genome.</title>
        <authorList>
            <person name="Alves-Ferreira E."/>
            <person name="Grigg M."/>
            <person name="Lorenzi H."/>
            <person name="Galac M."/>
        </authorList>
    </citation>
    <scope>NUCLEOTIDE SEQUENCE [LARGE SCALE GENOMIC DNA]</scope>
    <source>
        <strain evidence="5 6">EAF2021</strain>
    </source>
</reference>
<dbReference type="EMBL" id="JAPFFF010000014">
    <property type="protein sequence ID" value="KAK8871050.1"/>
    <property type="molecule type" value="Genomic_DNA"/>
</dbReference>
<dbReference type="PANTHER" id="PTHR12378">
    <property type="entry name" value="DESUMOYLATING ISOPEPTIDASE"/>
    <property type="match status" value="1"/>
</dbReference>
<comment type="caution">
    <text evidence="5">The sequence shown here is derived from an EMBL/GenBank/DDBJ whole genome shotgun (WGS) entry which is preliminary data.</text>
</comment>
<feature type="domain" description="PPPDE" evidence="4">
    <location>
        <begin position="5"/>
        <end position="146"/>
    </location>
</feature>
<evidence type="ECO:0000313" key="5">
    <source>
        <dbReference type="EMBL" id="KAK8871050.1"/>
    </source>
</evidence>
<evidence type="ECO:0000256" key="3">
    <source>
        <dbReference type="ARBA" id="ARBA00022801"/>
    </source>
</evidence>
<dbReference type="Proteomes" id="UP001470230">
    <property type="component" value="Unassembled WGS sequence"/>
</dbReference>
<dbReference type="PANTHER" id="PTHR12378:SF80">
    <property type="entry name" value="IP06716P-RELATED"/>
    <property type="match status" value="1"/>
</dbReference>
<dbReference type="Gene3D" id="3.90.1720.30">
    <property type="entry name" value="PPPDE domains"/>
    <property type="match status" value="1"/>
</dbReference>
<protein>
    <recommendedName>
        <fullName evidence="4">PPPDE domain-containing protein</fullName>
    </recommendedName>
</protein>
<sequence>MTERIKIYLNVFHLAPLINKVFRCFNVGAYHSQLSINDEDEVYYGFSNLSGTGIRHSEVIGDPPPELAGVQLYKKFDLGYSHYNLTECKIIISEMENNPDWLAEHYHIFYHNCNSFTLSLCRRILDISEVEKVYPKWITNGEKKVGRFIFETSIAYTMRLFVNKKIFVFGSSVGDDNYVREMRKENPDAELPTDDTNDSIQKEIRYDFDSDGFEPYSVRPLAEAW</sequence>
<keyword evidence="3" id="KW-0378">Hydrolase</keyword>
<keyword evidence="2" id="KW-0645">Protease</keyword>
<organism evidence="5 6">
    <name type="scientific">Tritrichomonas musculus</name>
    <dbReference type="NCBI Taxonomy" id="1915356"/>
    <lineage>
        <taxon>Eukaryota</taxon>
        <taxon>Metamonada</taxon>
        <taxon>Parabasalia</taxon>
        <taxon>Tritrichomonadida</taxon>
        <taxon>Tritrichomonadidae</taxon>
        <taxon>Tritrichomonas</taxon>
    </lineage>
</organism>
<dbReference type="Pfam" id="PF05903">
    <property type="entry name" value="Peptidase_C97"/>
    <property type="match status" value="1"/>
</dbReference>
<keyword evidence="6" id="KW-1185">Reference proteome</keyword>
<dbReference type="PROSITE" id="PS51858">
    <property type="entry name" value="PPPDE"/>
    <property type="match status" value="1"/>
</dbReference>
<accession>A0ABR2J0J9</accession>